<feature type="transmembrane region" description="Helical" evidence="6">
    <location>
        <begin position="236"/>
        <end position="259"/>
    </location>
</feature>
<feature type="compositionally biased region" description="Polar residues" evidence="5">
    <location>
        <begin position="317"/>
        <end position="330"/>
    </location>
</feature>
<name>A0A8H7A164_PLEOS</name>
<evidence type="ECO:0000256" key="3">
    <source>
        <dbReference type="ARBA" id="ARBA00022989"/>
    </source>
</evidence>
<dbReference type="Pfam" id="PF03151">
    <property type="entry name" value="TPT"/>
    <property type="match status" value="1"/>
</dbReference>
<keyword evidence="3 6" id="KW-1133">Transmembrane helix</keyword>
<evidence type="ECO:0000256" key="1">
    <source>
        <dbReference type="ARBA" id="ARBA00004141"/>
    </source>
</evidence>
<evidence type="ECO:0000256" key="5">
    <source>
        <dbReference type="SAM" id="MobiDB-lite"/>
    </source>
</evidence>
<dbReference type="GeneID" id="59370325"/>
<evidence type="ECO:0000256" key="2">
    <source>
        <dbReference type="ARBA" id="ARBA00022692"/>
    </source>
</evidence>
<dbReference type="VEuPathDB" id="FungiDB:PC9H_000484"/>
<evidence type="ECO:0000259" key="7">
    <source>
        <dbReference type="Pfam" id="PF03151"/>
    </source>
</evidence>
<gene>
    <name evidence="8" type="ORF">PC9H_000484</name>
</gene>
<keyword evidence="9" id="KW-1185">Reference proteome</keyword>
<dbReference type="PANTHER" id="PTHR11132">
    <property type="entry name" value="SOLUTE CARRIER FAMILY 35"/>
    <property type="match status" value="1"/>
</dbReference>
<feature type="region of interest" description="Disordered" evidence="5">
    <location>
        <begin position="317"/>
        <end position="357"/>
    </location>
</feature>
<dbReference type="OrthoDB" id="5547497at2759"/>
<evidence type="ECO:0000313" key="9">
    <source>
        <dbReference type="Proteomes" id="UP000623687"/>
    </source>
</evidence>
<comment type="subcellular location">
    <subcellularLocation>
        <location evidence="1">Membrane</location>
        <topology evidence="1">Multi-pass membrane protein</topology>
    </subcellularLocation>
</comment>
<feature type="transmembrane region" description="Helical" evidence="6">
    <location>
        <begin position="12"/>
        <end position="31"/>
    </location>
</feature>
<proteinExistence type="predicted"/>
<keyword evidence="2 6" id="KW-0812">Transmembrane</keyword>
<feature type="domain" description="Sugar phosphate transporter" evidence="7">
    <location>
        <begin position="21"/>
        <end position="308"/>
    </location>
</feature>
<feature type="transmembrane region" description="Helical" evidence="6">
    <location>
        <begin position="132"/>
        <end position="150"/>
    </location>
</feature>
<dbReference type="InterPro" id="IPR050186">
    <property type="entry name" value="TPT_transporter"/>
</dbReference>
<evidence type="ECO:0000256" key="6">
    <source>
        <dbReference type="SAM" id="Phobius"/>
    </source>
</evidence>
<organism evidence="8 9">
    <name type="scientific">Pleurotus ostreatus</name>
    <name type="common">Oyster mushroom</name>
    <name type="synonym">White-rot fungus</name>
    <dbReference type="NCBI Taxonomy" id="5322"/>
    <lineage>
        <taxon>Eukaryota</taxon>
        <taxon>Fungi</taxon>
        <taxon>Dikarya</taxon>
        <taxon>Basidiomycota</taxon>
        <taxon>Agaricomycotina</taxon>
        <taxon>Agaricomycetes</taxon>
        <taxon>Agaricomycetidae</taxon>
        <taxon>Agaricales</taxon>
        <taxon>Pleurotineae</taxon>
        <taxon>Pleurotaceae</taxon>
        <taxon>Pleurotus</taxon>
    </lineage>
</organism>
<sequence length="357" mass="38121">MPHQNEPKSSKLLVTGVVSFYLVAALAMVVANKKVLNETTTPLFFLFCQLFIAVILFLASDALRLLPDRLTFDINTCKGLVPMVSLNVVGLSLSNYTLAHVDASFYQVARGLVLPFTVVATLVFLHSTPSVRIILACSLVTAGFFVGVFLDGVRPSMVGVAFGVASSLITAVHSVVIKKSLAVVNGSALMLSWYTNLLSAIVLIPILILVGEVPGIMKLLVGEFTGVDGTTSPLKIFLWGSLITGCLGFLMSIASLLSIKVTSPITHMISSAVRGVAASMLGKWYFGDIITTGRASSIGIILLGSAYYTWVKHQESQTGAKGSEAPQASSRDGRGSYERVKMDELDLEAAKKETKPE</sequence>
<feature type="transmembrane region" description="Helical" evidence="6">
    <location>
        <begin position="105"/>
        <end position="125"/>
    </location>
</feature>
<feature type="transmembrane region" description="Helical" evidence="6">
    <location>
        <begin position="43"/>
        <end position="67"/>
    </location>
</feature>
<protein>
    <recommendedName>
        <fullName evidence="7">Sugar phosphate transporter domain-containing protein</fullName>
    </recommendedName>
</protein>
<feature type="transmembrane region" description="Helical" evidence="6">
    <location>
        <begin position="197"/>
        <end position="216"/>
    </location>
</feature>
<evidence type="ECO:0000313" key="8">
    <source>
        <dbReference type="EMBL" id="KAF7440140.1"/>
    </source>
</evidence>
<dbReference type="InterPro" id="IPR004853">
    <property type="entry name" value="Sugar_P_trans_dom"/>
</dbReference>
<keyword evidence="4 6" id="KW-0472">Membrane</keyword>
<feature type="transmembrane region" description="Helical" evidence="6">
    <location>
        <begin position="79"/>
        <end position="99"/>
    </location>
</feature>
<dbReference type="EMBL" id="JACETU010000001">
    <property type="protein sequence ID" value="KAF7440140.1"/>
    <property type="molecule type" value="Genomic_DNA"/>
</dbReference>
<accession>A0A8H7A164</accession>
<comment type="caution">
    <text evidence="8">The sequence shown here is derived from an EMBL/GenBank/DDBJ whole genome shotgun (WGS) entry which is preliminary data.</text>
</comment>
<feature type="compositionally biased region" description="Basic and acidic residues" evidence="5">
    <location>
        <begin position="331"/>
        <end position="357"/>
    </location>
</feature>
<dbReference type="GO" id="GO:0016020">
    <property type="term" value="C:membrane"/>
    <property type="evidence" value="ECO:0007669"/>
    <property type="project" value="UniProtKB-SubCell"/>
</dbReference>
<feature type="transmembrane region" description="Helical" evidence="6">
    <location>
        <begin position="156"/>
        <end position="176"/>
    </location>
</feature>
<dbReference type="RefSeq" id="XP_036635984.1">
    <property type="nucleotide sequence ID" value="XM_036770139.1"/>
</dbReference>
<dbReference type="Proteomes" id="UP000623687">
    <property type="component" value="Unassembled WGS sequence"/>
</dbReference>
<reference evidence="8" key="1">
    <citation type="submission" date="2019-07" db="EMBL/GenBank/DDBJ databases">
        <authorList>
            <person name="Palmer J.M."/>
        </authorList>
    </citation>
    <scope>NUCLEOTIDE SEQUENCE</scope>
    <source>
        <strain evidence="8">PC9</strain>
    </source>
</reference>
<dbReference type="AlphaFoldDB" id="A0A8H7A164"/>
<evidence type="ECO:0000256" key="4">
    <source>
        <dbReference type="ARBA" id="ARBA00023136"/>
    </source>
</evidence>